<evidence type="ECO:0000313" key="14">
    <source>
        <dbReference type="EMBL" id="MPM91404.1"/>
    </source>
</evidence>
<evidence type="ECO:0000256" key="5">
    <source>
        <dbReference type="ARBA" id="ARBA00022960"/>
    </source>
</evidence>
<proteinExistence type="predicted"/>
<dbReference type="Pfam" id="PF01098">
    <property type="entry name" value="FTSW_RODA_SPOVE"/>
    <property type="match status" value="1"/>
</dbReference>
<comment type="subcellular location">
    <subcellularLocation>
        <location evidence="1">Membrane</location>
        <topology evidence="1">Multi-pass membrane protein</topology>
    </subcellularLocation>
</comment>
<evidence type="ECO:0000256" key="4">
    <source>
        <dbReference type="ARBA" id="ARBA00022692"/>
    </source>
</evidence>
<keyword evidence="8 13" id="KW-0472">Membrane</keyword>
<feature type="transmembrane region" description="Helical" evidence="13">
    <location>
        <begin position="38"/>
        <end position="60"/>
    </location>
</feature>
<dbReference type="GO" id="GO:0008955">
    <property type="term" value="F:peptidoglycan glycosyltransferase activity"/>
    <property type="evidence" value="ECO:0007669"/>
    <property type="project" value="UniProtKB-EC"/>
</dbReference>
<evidence type="ECO:0000256" key="12">
    <source>
        <dbReference type="SAM" id="MobiDB-lite"/>
    </source>
</evidence>
<keyword evidence="5" id="KW-0133">Cell shape</keyword>
<dbReference type="EC" id="2.4.99.28" evidence="10"/>
<evidence type="ECO:0000256" key="2">
    <source>
        <dbReference type="ARBA" id="ARBA00022676"/>
    </source>
</evidence>
<dbReference type="AlphaFoldDB" id="A0A645DPK0"/>
<dbReference type="GO" id="GO:0032153">
    <property type="term" value="C:cell division site"/>
    <property type="evidence" value="ECO:0007669"/>
    <property type="project" value="TreeGrafter"/>
</dbReference>
<dbReference type="InterPro" id="IPR001182">
    <property type="entry name" value="FtsW/RodA"/>
</dbReference>
<evidence type="ECO:0000256" key="10">
    <source>
        <dbReference type="ARBA" id="ARBA00044770"/>
    </source>
</evidence>
<evidence type="ECO:0000256" key="8">
    <source>
        <dbReference type="ARBA" id="ARBA00023136"/>
    </source>
</evidence>
<organism evidence="14">
    <name type="scientific">bioreactor metagenome</name>
    <dbReference type="NCBI Taxonomy" id="1076179"/>
    <lineage>
        <taxon>unclassified sequences</taxon>
        <taxon>metagenomes</taxon>
        <taxon>ecological metagenomes</taxon>
    </lineage>
</organism>
<keyword evidence="4 13" id="KW-0812">Transmembrane</keyword>
<evidence type="ECO:0000256" key="9">
    <source>
        <dbReference type="ARBA" id="ARBA00032370"/>
    </source>
</evidence>
<feature type="transmembrane region" description="Helical" evidence="13">
    <location>
        <begin position="72"/>
        <end position="94"/>
    </location>
</feature>
<dbReference type="EMBL" id="VSSQ01038464">
    <property type="protein sequence ID" value="MPM91404.1"/>
    <property type="molecule type" value="Genomic_DNA"/>
</dbReference>
<feature type="transmembrane region" description="Helical" evidence="13">
    <location>
        <begin position="6"/>
        <end position="26"/>
    </location>
</feature>
<keyword evidence="2" id="KW-0328">Glycosyltransferase</keyword>
<feature type="compositionally biased region" description="Basic residues" evidence="12">
    <location>
        <begin position="148"/>
        <end position="157"/>
    </location>
</feature>
<dbReference type="GO" id="GO:0008360">
    <property type="term" value="P:regulation of cell shape"/>
    <property type="evidence" value="ECO:0007669"/>
    <property type="project" value="UniProtKB-KW"/>
</dbReference>
<gene>
    <name evidence="14" type="primary">ftsW_56</name>
    <name evidence="14" type="ORF">SDC9_138533</name>
</gene>
<evidence type="ECO:0000256" key="6">
    <source>
        <dbReference type="ARBA" id="ARBA00022984"/>
    </source>
</evidence>
<keyword evidence="7 13" id="KW-1133">Transmembrane helix</keyword>
<sequence length="157" mass="16574">MIGEELGLFGTLAVVALFALLGWAGVRIMRRSVRPYTRYLAAGATGWILFQAFVNIAVVLRTWPVMGVPLPFISAGGSAVVATLMAVGLLMACARAEPGAIAERERWARARVHQHNIGRVSAVVDGRGTVDGVPGHTGTRGGTTPGGRRQKGTGRTR</sequence>
<evidence type="ECO:0000256" key="1">
    <source>
        <dbReference type="ARBA" id="ARBA00004141"/>
    </source>
</evidence>
<dbReference type="PANTHER" id="PTHR30474:SF2">
    <property type="entry name" value="PEPTIDOGLYCAN GLYCOSYLTRANSFERASE FTSW-RELATED"/>
    <property type="match status" value="1"/>
</dbReference>
<dbReference type="GO" id="GO:0015648">
    <property type="term" value="F:lipid-linked peptidoglycan transporter activity"/>
    <property type="evidence" value="ECO:0007669"/>
    <property type="project" value="TreeGrafter"/>
</dbReference>
<protein>
    <recommendedName>
        <fullName evidence="10">peptidoglycan glycosyltransferase</fullName>
        <ecNumber evidence="10">2.4.99.28</ecNumber>
    </recommendedName>
    <alternativeName>
        <fullName evidence="9">Peptidoglycan polymerase</fullName>
    </alternativeName>
</protein>
<dbReference type="GO" id="GO:0009252">
    <property type="term" value="P:peptidoglycan biosynthetic process"/>
    <property type="evidence" value="ECO:0007669"/>
    <property type="project" value="UniProtKB-KW"/>
</dbReference>
<feature type="region of interest" description="Disordered" evidence="12">
    <location>
        <begin position="128"/>
        <end position="157"/>
    </location>
</feature>
<comment type="caution">
    <text evidence="14">The sequence shown here is derived from an EMBL/GenBank/DDBJ whole genome shotgun (WGS) entry which is preliminary data.</text>
</comment>
<evidence type="ECO:0000256" key="3">
    <source>
        <dbReference type="ARBA" id="ARBA00022679"/>
    </source>
</evidence>
<name>A0A645DPK0_9ZZZZ</name>
<keyword evidence="6" id="KW-0573">Peptidoglycan synthesis</keyword>
<dbReference type="GO" id="GO:0005886">
    <property type="term" value="C:plasma membrane"/>
    <property type="evidence" value="ECO:0007669"/>
    <property type="project" value="TreeGrafter"/>
</dbReference>
<accession>A0A645DPK0</accession>
<reference evidence="14" key="1">
    <citation type="submission" date="2019-08" db="EMBL/GenBank/DDBJ databases">
        <authorList>
            <person name="Kucharzyk K."/>
            <person name="Murdoch R.W."/>
            <person name="Higgins S."/>
            <person name="Loffler F."/>
        </authorList>
    </citation>
    <scope>NUCLEOTIDE SEQUENCE</scope>
</reference>
<dbReference type="GO" id="GO:0051301">
    <property type="term" value="P:cell division"/>
    <property type="evidence" value="ECO:0007669"/>
    <property type="project" value="InterPro"/>
</dbReference>
<evidence type="ECO:0000256" key="7">
    <source>
        <dbReference type="ARBA" id="ARBA00022989"/>
    </source>
</evidence>
<keyword evidence="3" id="KW-0808">Transferase</keyword>
<comment type="catalytic activity">
    <reaction evidence="11">
        <text>[GlcNAc-(1-&gt;4)-Mur2Ac(oyl-L-Ala-gamma-D-Glu-L-Lys-D-Ala-D-Ala)](n)-di-trans,octa-cis-undecaprenyl diphosphate + beta-D-GlcNAc-(1-&gt;4)-Mur2Ac(oyl-L-Ala-gamma-D-Glu-L-Lys-D-Ala-D-Ala)-di-trans,octa-cis-undecaprenyl diphosphate = [GlcNAc-(1-&gt;4)-Mur2Ac(oyl-L-Ala-gamma-D-Glu-L-Lys-D-Ala-D-Ala)](n+1)-di-trans,octa-cis-undecaprenyl diphosphate + di-trans,octa-cis-undecaprenyl diphosphate + H(+)</text>
        <dbReference type="Rhea" id="RHEA:23708"/>
        <dbReference type="Rhea" id="RHEA-COMP:9602"/>
        <dbReference type="Rhea" id="RHEA-COMP:9603"/>
        <dbReference type="ChEBI" id="CHEBI:15378"/>
        <dbReference type="ChEBI" id="CHEBI:58405"/>
        <dbReference type="ChEBI" id="CHEBI:60033"/>
        <dbReference type="ChEBI" id="CHEBI:78435"/>
        <dbReference type="EC" id="2.4.99.28"/>
    </reaction>
</comment>
<evidence type="ECO:0000256" key="11">
    <source>
        <dbReference type="ARBA" id="ARBA00049902"/>
    </source>
</evidence>
<dbReference type="PANTHER" id="PTHR30474">
    <property type="entry name" value="CELL CYCLE PROTEIN"/>
    <property type="match status" value="1"/>
</dbReference>
<evidence type="ECO:0000256" key="13">
    <source>
        <dbReference type="SAM" id="Phobius"/>
    </source>
</evidence>